<dbReference type="GO" id="GO:0007165">
    <property type="term" value="P:signal transduction"/>
    <property type="evidence" value="ECO:0007669"/>
    <property type="project" value="UniProtKB-KW"/>
</dbReference>
<feature type="compositionally biased region" description="Low complexity" evidence="7">
    <location>
        <begin position="306"/>
        <end position="319"/>
    </location>
</feature>
<gene>
    <name evidence="11" type="ORF">DIZ80_01845</name>
</gene>
<keyword evidence="8" id="KW-1133">Transmembrane helix</keyword>
<keyword evidence="12" id="KW-1185">Reference proteome</keyword>
<dbReference type="Gene3D" id="1.10.287.950">
    <property type="entry name" value="Methyl-accepting chemotaxis protein"/>
    <property type="match status" value="1"/>
</dbReference>
<keyword evidence="3 5" id="KW-0807">Transducer</keyword>
<dbReference type="Proteomes" id="UP000254266">
    <property type="component" value="Unassembled WGS sequence"/>
</dbReference>
<feature type="compositionally biased region" description="Low complexity" evidence="7">
    <location>
        <begin position="543"/>
        <end position="557"/>
    </location>
</feature>
<keyword evidence="6" id="KW-0175">Coiled coil</keyword>
<comment type="subcellular location">
    <subcellularLocation>
        <location evidence="1">Membrane</location>
    </subcellularLocation>
</comment>
<comment type="caution">
    <text evidence="11">The sequence shown here is derived from an EMBL/GenBank/DDBJ whole genome shotgun (WGS) entry which is preliminary data.</text>
</comment>
<accession>A0A370DMT6</accession>
<dbReference type="EMBL" id="QFXC01000003">
    <property type="protein sequence ID" value="RDH85694.1"/>
    <property type="molecule type" value="Genomic_DNA"/>
</dbReference>
<evidence type="ECO:0000256" key="6">
    <source>
        <dbReference type="SAM" id="Coils"/>
    </source>
</evidence>
<feature type="region of interest" description="Disordered" evidence="7">
    <location>
        <begin position="336"/>
        <end position="355"/>
    </location>
</feature>
<proteinExistence type="inferred from homology"/>
<dbReference type="FunFam" id="1.10.287.950:FF:000001">
    <property type="entry name" value="Methyl-accepting chemotaxis sensory transducer"/>
    <property type="match status" value="1"/>
</dbReference>
<evidence type="ECO:0000256" key="1">
    <source>
        <dbReference type="ARBA" id="ARBA00004370"/>
    </source>
</evidence>
<dbReference type="InterPro" id="IPR004090">
    <property type="entry name" value="Chemotax_Me-accpt_rcpt"/>
</dbReference>
<dbReference type="SMART" id="SM00304">
    <property type="entry name" value="HAMP"/>
    <property type="match status" value="2"/>
</dbReference>
<protein>
    <submittedName>
        <fullName evidence="11">Methyl-accepting chemotaxis protein</fullName>
    </submittedName>
</protein>
<dbReference type="SUPFAM" id="SSF58104">
    <property type="entry name" value="Methyl-accepting chemotaxis protein (MCP) signaling domain"/>
    <property type="match status" value="1"/>
</dbReference>
<dbReference type="PANTHER" id="PTHR43531">
    <property type="entry name" value="PROTEIN ICFG"/>
    <property type="match status" value="1"/>
</dbReference>
<sequence length="567" mass="61373">MFNNVTIKAKIIMLSTFLTIVGMVIGVYAIVSVSKVSQEIDDVANLDMPLTEMVTKVVEHQLEQAVYFERALRFGEQVGSEDHAAENLKHSIAQFDKINKKIKEEFKQLEEKLGEAIENSHTEMDRKEFEKLLDEVTAVDKKHHHYEQQVHEAFSLVKSRHFHEANVIAEEIEKEQDELSHEVEAVLTEIGKFTHNALLRISEEEHEMIRVIIIIVVLTTIFSAVLSLLVIRSIANPLQAALTRMIDISQGEGDLTARIEVNNKDEVGHLSLAINDFIEKIHGVISNVKTSADGLADAANQVSDSSQSLASGSSEQAASVEETSSSLEEMSATVNQNADNAKQTENMAVDASNKAEKGGEAVTKTVTAMKDIAGKIAIIEDIAYQTNLLALNAAIEAARAGEHGKGFAVVASEVRKLAGRSETAAGEISGLANSSVSVAESAGNLLEDIVPSTKKTADLVQEISASSEEQASGISEVNGAIGQLDTVTQNNAAIAEELSATAEEMSSQTQALQDMMSFFTVHEDSNAGDFLMANKAMQQKNSAVVNSSSVAQDNVSNEDIPEGFERH</sequence>
<dbReference type="Pfam" id="PF00015">
    <property type="entry name" value="MCPsignal"/>
    <property type="match status" value="1"/>
</dbReference>
<reference evidence="11 12" key="1">
    <citation type="journal article" date="2018" name="ISME J.">
        <title>Endosymbiont genomes yield clues of tubeworm success.</title>
        <authorList>
            <person name="Li Y."/>
            <person name="Liles M.R."/>
            <person name="Halanych K.M."/>
        </authorList>
    </citation>
    <scope>NUCLEOTIDE SEQUENCE [LARGE SCALE GENOMIC DNA]</scope>
    <source>
        <strain evidence="11">A1464</strain>
    </source>
</reference>
<feature type="region of interest" description="Disordered" evidence="7">
    <location>
        <begin position="543"/>
        <end position="567"/>
    </location>
</feature>
<evidence type="ECO:0000256" key="3">
    <source>
        <dbReference type="ARBA" id="ARBA00023224"/>
    </source>
</evidence>
<evidence type="ECO:0000256" key="5">
    <source>
        <dbReference type="PROSITE-ProRule" id="PRU00284"/>
    </source>
</evidence>
<name>A0A370DMT6_9GAMM</name>
<evidence type="ECO:0000313" key="11">
    <source>
        <dbReference type="EMBL" id="RDH85694.1"/>
    </source>
</evidence>
<feature type="domain" description="HAMP" evidence="10">
    <location>
        <begin position="232"/>
        <end position="286"/>
    </location>
</feature>
<dbReference type="InterPro" id="IPR051310">
    <property type="entry name" value="MCP_chemotaxis"/>
</dbReference>
<dbReference type="GO" id="GO:0005886">
    <property type="term" value="C:plasma membrane"/>
    <property type="evidence" value="ECO:0007669"/>
    <property type="project" value="TreeGrafter"/>
</dbReference>
<keyword evidence="8" id="KW-0472">Membrane</keyword>
<keyword evidence="8" id="KW-0812">Transmembrane</keyword>
<dbReference type="PANTHER" id="PTHR43531:SF11">
    <property type="entry name" value="METHYL-ACCEPTING CHEMOTAXIS PROTEIN 3"/>
    <property type="match status" value="1"/>
</dbReference>
<dbReference type="PROSITE" id="PS50111">
    <property type="entry name" value="CHEMOTAXIS_TRANSDUC_2"/>
    <property type="match status" value="1"/>
</dbReference>
<evidence type="ECO:0000256" key="2">
    <source>
        <dbReference type="ARBA" id="ARBA00022500"/>
    </source>
</evidence>
<dbReference type="Pfam" id="PF00672">
    <property type="entry name" value="HAMP"/>
    <property type="match status" value="1"/>
</dbReference>
<evidence type="ECO:0000256" key="4">
    <source>
        <dbReference type="ARBA" id="ARBA00029447"/>
    </source>
</evidence>
<keyword evidence="2" id="KW-0145">Chemotaxis</keyword>
<evidence type="ECO:0000313" key="12">
    <source>
        <dbReference type="Proteomes" id="UP000254266"/>
    </source>
</evidence>
<comment type="similarity">
    <text evidence="4">Belongs to the methyl-accepting chemotaxis (MCP) protein family.</text>
</comment>
<evidence type="ECO:0000259" key="10">
    <source>
        <dbReference type="PROSITE" id="PS50885"/>
    </source>
</evidence>
<dbReference type="GO" id="GO:0004888">
    <property type="term" value="F:transmembrane signaling receptor activity"/>
    <property type="evidence" value="ECO:0007669"/>
    <property type="project" value="InterPro"/>
</dbReference>
<dbReference type="GO" id="GO:0006935">
    <property type="term" value="P:chemotaxis"/>
    <property type="evidence" value="ECO:0007669"/>
    <property type="project" value="UniProtKB-KW"/>
</dbReference>
<dbReference type="AlphaFoldDB" id="A0A370DMT6"/>
<evidence type="ECO:0000256" key="8">
    <source>
        <dbReference type="SAM" id="Phobius"/>
    </source>
</evidence>
<feature type="transmembrane region" description="Helical" evidence="8">
    <location>
        <begin position="208"/>
        <end position="231"/>
    </location>
</feature>
<feature type="coiled-coil region" evidence="6">
    <location>
        <begin position="85"/>
        <end position="119"/>
    </location>
</feature>
<dbReference type="PROSITE" id="PS50885">
    <property type="entry name" value="HAMP"/>
    <property type="match status" value="1"/>
</dbReference>
<organism evidence="11 12">
    <name type="scientific">endosymbiont of Galathealinum brachiosum</name>
    <dbReference type="NCBI Taxonomy" id="2200906"/>
    <lineage>
        <taxon>Bacteria</taxon>
        <taxon>Pseudomonadati</taxon>
        <taxon>Pseudomonadota</taxon>
        <taxon>Gammaproteobacteria</taxon>
        <taxon>sulfur-oxidizing symbionts</taxon>
    </lineage>
</organism>
<dbReference type="SMART" id="SM00283">
    <property type="entry name" value="MA"/>
    <property type="match status" value="1"/>
</dbReference>
<dbReference type="InterPro" id="IPR003660">
    <property type="entry name" value="HAMP_dom"/>
</dbReference>
<evidence type="ECO:0000259" key="9">
    <source>
        <dbReference type="PROSITE" id="PS50111"/>
    </source>
</evidence>
<feature type="transmembrane region" description="Helical" evidence="8">
    <location>
        <begin position="12"/>
        <end position="31"/>
    </location>
</feature>
<evidence type="ECO:0000256" key="7">
    <source>
        <dbReference type="SAM" id="MobiDB-lite"/>
    </source>
</evidence>
<feature type="region of interest" description="Disordered" evidence="7">
    <location>
        <begin position="306"/>
        <end position="326"/>
    </location>
</feature>
<dbReference type="CDD" id="cd06225">
    <property type="entry name" value="HAMP"/>
    <property type="match status" value="1"/>
</dbReference>
<feature type="compositionally biased region" description="Polar residues" evidence="7">
    <location>
        <begin position="336"/>
        <end position="346"/>
    </location>
</feature>
<feature type="domain" description="Methyl-accepting transducer" evidence="9">
    <location>
        <begin position="291"/>
        <end position="506"/>
    </location>
</feature>
<dbReference type="InterPro" id="IPR004089">
    <property type="entry name" value="MCPsignal_dom"/>
</dbReference>
<dbReference type="PRINTS" id="PR00260">
    <property type="entry name" value="CHEMTRNSDUCR"/>
</dbReference>